<dbReference type="PANTHER" id="PTHR37293:SF6">
    <property type="entry name" value="DNA REPLICATION PROTEIN DNAD"/>
    <property type="match status" value="1"/>
</dbReference>
<dbReference type="Gene3D" id="1.10.10.630">
    <property type="entry name" value="DnaD domain-like"/>
    <property type="match status" value="1"/>
</dbReference>
<dbReference type="Pfam" id="PF07261">
    <property type="entry name" value="DnaB_2"/>
    <property type="match status" value="1"/>
</dbReference>
<dbReference type="RefSeq" id="WP_087031057.1">
    <property type="nucleotide sequence ID" value="NZ_FJNE01000002.1"/>
</dbReference>
<gene>
    <name evidence="4" type="ORF">Tpal_540</name>
</gene>
<dbReference type="OrthoDB" id="9770238at2"/>
<accession>A0A143YBF1</accession>
<evidence type="ECO:0000313" key="4">
    <source>
        <dbReference type="EMBL" id="CZQ84796.1"/>
    </source>
</evidence>
<dbReference type="PANTHER" id="PTHR37293">
    <property type="entry name" value="PHAGE REPLICATION PROTEIN-RELATED"/>
    <property type="match status" value="1"/>
</dbReference>
<protein>
    <submittedName>
        <fullName evidence="4">Replication initiation and membrane attachment</fullName>
    </submittedName>
</protein>
<dbReference type="InterPro" id="IPR036388">
    <property type="entry name" value="WH-like_DNA-bd_sf"/>
</dbReference>
<dbReference type="Pfam" id="PF21984">
    <property type="entry name" value="DnaD_N"/>
    <property type="match status" value="1"/>
</dbReference>
<dbReference type="SUPFAM" id="SSF158499">
    <property type="entry name" value="DnaD domain-like"/>
    <property type="match status" value="1"/>
</dbReference>
<dbReference type="STRING" id="140314.SAMN04488076_10124"/>
<feature type="domain" description="DnaD N-terminal" evidence="3">
    <location>
        <begin position="17"/>
        <end position="116"/>
    </location>
</feature>
<dbReference type="EMBL" id="FJNE01000002">
    <property type="protein sequence ID" value="CZQ84796.1"/>
    <property type="molecule type" value="Genomic_DNA"/>
</dbReference>
<comment type="similarity">
    <text evidence="1">Belongs to the DnaB/DnaD family.</text>
</comment>
<sequence>MSYDGLLKWLEEGDTVVSNVLLQNYRRVGLTDSEFIFILQIKAYIDKNTPFPNLSLIAEFMGVSEKEVFSLLHILLQKKVILMETKNDKSGKVEDTYSLQPLYQRLFLLLERDKQKAVPEKQAVDIMTMFEQEFGRNLSPIEMQTIASWMDTDHYPIDLIEAALREAVLNQAYSLKYIDRILLSWEKKNIRSAKDVLNQSKRTQGGNAKFDEMNANAEYDLEVPLFNWLDSEPNS</sequence>
<keyword evidence="5" id="KW-1185">Reference proteome</keyword>
<dbReference type="InterPro" id="IPR034829">
    <property type="entry name" value="DnaD-like_sf"/>
</dbReference>
<name>A0A143YBF1_9LACT</name>
<dbReference type="InterPro" id="IPR053162">
    <property type="entry name" value="DnaD"/>
</dbReference>
<evidence type="ECO:0000313" key="5">
    <source>
        <dbReference type="Proteomes" id="UP000242754"/>
    </source>
</evidence>
<evidence type="ECO:0000256" key="1">
    <source>
        <dbReference type="ARBA" id="ARBA00093462"/>
    </source>
</evidence>
<dbReference type="AlphaFoldDB" id="A0A143YBF1"/>
<evidence type="ECO:0000259" key="2">
    <source>
        <dbReference type="Pfam" id="PF07261"/>
    </source>
</evidence>
<dbReference type="InterPro" id="IPR006343">
    <property type="entry name" value="DnaB/C_C"/>
</dbReference>
<dbReference type="NCBIfam" id="TIGR01446">
    <property type="entry name" value="DnaD_dom"/>
    <property type="match status" value="1"/>
</dbReference>
<dbReference type="Proteomes" id="UP000242754">
    <property type="component" value="Unassembled WGS sequence"/>
</dbReference>
<reference evidence="4 5" key="1">
    <citation type="submission" date="2016-02" db="EMBL/GenBank/DDBJ databases">
        <authorList>
            <person name="Wen L."/>
            <person name="He K."/>
            <person name="Yang H."/>
        </authorList>
    </citation>
    <scope>NUCLEOTIDE SEQUENCE [LARGE SCALE GENOMIC DNA]</scope>
    <source>
        <strain evidence="4">Trichococcus palustris</strain>
    </source>
</reference>
<proteinExistence type="inferred from homology"/>
<dbReference type="Gene3D" id="1.10.10.10">
    <property type="entry name" value="Winged helix-like DNA-binding domain superfamily/Winged helix DNA-binding domain"/>
    <property type="match status" value="1"/>
</dbReference>
<feature type="domain" description="DnaB/C C-terminal" evidence="2">
    <location>
        <begin position="128"/>
        <end position="198"/>
    </location>
</feature>
<organism evidence="4 5">
    <name type="scientific">Trichococcus palustris</name>
    <dbReference type="NCBI Taxonomy" id="140314"/>
    <lineage>
        <taxon>Bacteria</taxon>
        <taxon>Bacillati</taxon>
        <taxon>Bacillota</taxon>
        <taxon>Bacilli</taxon>
        <taxon>Lactobacillales</taxon>
        <taxon>Carnobacteriaceae</taxon>
        <taxon>Trichococcus</taxon>
    </lineage>
</organism>
<dbReference type="InterPro" id="IPR053843">
    <property type="entry name" value="DnaD_N"/>
</dbReference>
<evidence type="ECO:0000259" key="3">
    <source>
        <dbReference type="Pfam" id="PF21984"/>
    </source>
</evidence>